<reference evidence="4" key="2">
    <citation type="submission" date="2020-09" db="EMBL/GenBank/DDBJ databases">
        <authorList>
            <person name="Sun Q."/>
            <person name="Sedlacek I."/>
        </authorList>
    </citation>
    <scope>NUCLEOTIDE SEQUENCE</scope>
    <source>
        <strain evidence="4">CCM 8433</strain>
    </source>
</reference>
<evidence type="ECO:0000259" key="3">
    <source>
        <dbReference type="Pfam" id="PF17168"/>
    </source>
</evidence>
<keyword evidence="5" id="KW-1185">Reference proteome</keyword>
<dbReference type="InterPro" id="IPR033433">
    <property type="entry name" value="GtaA_N"/>
</dbReference>
<dbReference type="Pfam" id="PF16335">
    <property type="entry name" value="GtaA_6_Hairpin"/>
    <property type="match status" value="1"/>
</dbReference>
<dbReference type="Pfam" id="PF16334">
    <property type="entry name" value="DUF4964"/>
    <property type="match status" value="1"/>
</dbReference>
<dbReference type="Proteomes" id="UP000622610">
    <property type="component" value="Unassembled WGS sequence"/>
</dbReference>
<reference evidence="4" key="1">
    <citation type="journal article" date="2014" name="Int. J. Syst. Evol. Microbiol.">
        <title>Complete genome sequence of Corynebacterium casei LMG S-19264T (=DSM 44701T), isolated from a smear-ripened cheese.</title>
        <authorList>
            <consortium name="US DOE Joint Genome Institute (JGI-PGF)"/>
            <person name="Walter F."/>
            <person name="Albersmeier A."/>
            <person name="Kalinowski J."/>
            <person name="Ruckert C."/>
        </authorList>
    </citation>
    <scope>NUCLEOTIDE SEQUENCE</scope>
    <source>
        <strain evidence="4">CCM 8433</strain>
    </source>
</reference>
<protein>
    <recommendedName>
        <fullName evidence="6">Glutaminase</fullName>
    </recommendedName>
</protein>
<dbReference type="InterPro" id="IPR032514">
    <property type="entry name" value="GtaA_central"/>
</dbReference>
<dbReference type="PANTHER" id="PTHR31987">
    <property type="entry name" value="GLUTAMINASE A-RELATED"/>
    <property type="match status" value="1"/>
</dbReference>
<name>A0A917JGY5_9ENTE</name>
<gene>
    <name evidence="4" type="ORF">GCM10011482_11850</name>
</gene>
<comment type="caution">
    <text evidence="4">The sequence shown here is derived from an EMBL/GenBank/DDBJ whole genome shotgun (WGS) entry which is preliminary data.</text>
</comment>
<proteinExistence type="predicted"/>
<dbReference type="InterPro" id="IPR052743">
    <property type="entry name" value="Glutaminase_GtaA"/>
</dbReference>
<dbReference type="RefSeq" id="WP_188367368.1">
    <property type="nucleotide sequence ID" value="NZ_BMDT01000004.1"/>
</dbReference>
<evidence type="ECO:0000259" key="1">
    <source>
        <dbReference type="Pfam" id="PF16334"/>
    </source>
</evidence>
<dbReference type="EMBL" id="BMDT01000004">
    <property type="protein sequence ID" value="GGI65531.1"/>
    <property type="molecule type" value="Genomic_DNA"/>
</dbReference>
<feature type="domain" description="DUF4964" evidence="1">
    <location>
        <begin position="6"/>
        <end position="61"/>
    </location>
</feature>
<evidence type="ECO:0000313" key="4">
    <source>
        <dbReference type="EMBL" id="GGI65531.1"/>
    </source>
</evidence>
<sequence length="655" mass="75492">MALINRVASVPLILSDPYFSIWSPADHLYDIDTQSWTGKEIPIRGYITVDQQVFRFMGKDEKIPTIEQTNLDISPTRTTYQFENDLVTLELTFAVNLDLSNLVKISEPITMIQTKIIKKNPASIVQIDWQFSDEICQDSPMKETINWQKLHTETSDIVWMGKSQQTPLNSTGDLIDIDWGYFYIAAQKSVKMAYYRNGKMLEASYVLDDEVTFLVGYDDIHAINYFGTPCNALWKEKHLTMYNLLENYLNEIPKNLENCQKIDQEIQKNAIRVGGETLEFLTSLSYRQSICAHKLIRNPEGEIIFLSKECSSNGCIGTVDISYPSMPLYLLYQPELVKGMMRPVYHFANLPVWEYDFAPHDVGRYPYVTGQVYSLNEVDNIQIGRRDTIFDYYALPAGQKVYLEEHQMPIEESGNMLIMNAATFLIDQDEVFFTQHLTTNLKWADYLLAFGQDPKNQLCTDDFAGHLAHNANLALKAINALALFGKALVEISHEKASIYQGAAKEMAQVWLQMANSGEKTKLAFDQEDSWSLKYNMIWDQLFELNLFNQETREQEVDHYLAQINDYGTPLDSRKTYTKADWIMWTATLSEDKEKFETMIAPIKKYLEESNSRVPFSDWYDTVTADVMNFKNRTVVGAIFMPLLKEQLLLEGRKNV</sequence>
<feature type="domain" description="Glutaminase A central" evidence="2">
    <location>
        <begin position="280"/>
        <end position="641"/>
    </location>
</feature>
<evidence type="ECO:0008006" key="6">
    <source>
        <dbReference type="Google" id="ProtNLM"/>
    </source>
</evidence>
<dbReference type="AlphaFoldDB" id="A0A917JGY5"/>
<evidence type="ECO:0000259" key="2">
    <source>
        <dbReference type="Pfam" id="PF16335"/>
    </source>
</evidence>
<dbReference type="PANTHER" id="PTHR31987:SF1">
    <property type="entry name" value="GLUTAMINASE A"/>
    <property type="match status" value="1"/>
</dbReference>
<evidence type="ECO:0000313" key="5">
    <source>
        <dbReference type="Proteomes" id="UP000622610"/>
    </source>
</evidence>
<dbReference type="Pfam" id="PF17168">
    <property type="entry name" value="DUF5127"/>
    <property type="match status" value="2"/>
</dbReference>
<feature type="domain" description="Glutaminase A N-terminal" evidence="3">
    <location>
        <begin position="209"/>
        <end position="268"/>
    </location>
</feature>
<dbReference type="InterPro" id="IPR032515">
    <property type="entry name" value="DUF4964"/>
</dbReference>
<accession>A0A917JGY5</accession>
<feature type="domain" description="Glutaminase A N-terminal" evidence="3">
    <location>
        <begin position="76"/>
        <end position="194"/>
    </location>
</feature>
<organism evidence="4 5">
    <name type="scientific">Enterococcus alcedinis</name>
    <dbReference type="NCBI Taxonomy" id="1274384"/>
    <lineage>
        <taxon>Bacteria</taxon>
        <taxon>Bacillati</taxon>
        <taxon>Bacillota</taxon>
        <taxon>Bacilli</taxon>
        <taxon>Lactobacillales</taxon>
        <taxon>Enterococcaceae</taxon>
        <taxon>Enterococcus</taxon>
    </lineage>
</organism>